<dbReference type="Gene3D" id="1.10.150.470">
    <property type="match status" value="1"/>
</dbReference>
<reference evidence="1" key="1">
    <citation type="submission" date="2021-03" db="EMBL/GenBank/DDBJ databases">
        <title>Isolation of Bacillus subtilis from fermented food sample.</title>
        <authorList>
            <person name="Lakshmanan V."/>
            <person name="Athira K."/>
            <person name="Rajagopal K."/>
        </authorList>
    </citation>
    <scope>NUCLEOTIDE SEQUENCE</scope>
    <source>
        <strain evidence="1">S1</strain>
    </source>
</reference>
<sequence>MQKDHVGAVYELLNEAAIMIKNELQISYIEALAEAGEMYFLEKTDQLKLPVDQKTKQLQALLEKAEFGSYEPEWVRKAFQLAVLKGMKDISHPNRQMTPDTIGLLISYLVNKFMADKKELTILDPALGTGNLLFTVLNQLSEKTANSFGIEIDDVLLKIAYAQANLLKKELELFHQDSLEPLFIDPVDTVICDLPVGYYPNDEGAEAFELKADEGHSFAHHLFIEQSVKHTKPGGYLFFMIPNHLFESSQSGKLKQFFKDKVHINALLQLPKSIFKDEAHAKSILVLQKQGENTKAPGQILLANLPSFSNQKAMLDMMAQFDEWFKKEK</sequence>
<dbReference type="InterPro" id="IPR048375">
    <property type="entry name" value="YtxK-like_N"/>
</dbReference>
<dbReference type="Proteomes" id="UP000665181">
    <property type="component" value="Unassembled WGS sequence"/>
</dbReference>
<keyword evidence="1" id="KW-0808">Transferase</keyword>
<accession>A0A8I1WDY3</accession>
<proteinExistence type="predicted"/>
<dbReference type="InterPro" id="IPR029063">
    <property type="entry name" value="SAM-dependent_MTases_sf"/>
</dbReference>
<evidence type="ECO:0000313" key="1">
    <source>
        <dbReference type="EMBL" id="MBO3793373.1"/>
    </source>
</evidence>
<dbReference type="GO" id="GO:0008170">
    <property type="term" value="F:N-methyltransferase activity"/>
    <property type="evidence" value="ECO:0007669"/>
    <property type="project" value="InterPro"/>
</dbReference>
<dbReference type="EMBL" id="JAGFPW010000001">
    <property type="protein sequence ID" value="MBO3793373.1"/>
    <property type="molecule type" value="Genomic_DNA"/>
</dbReference>
<dbReference type="PANTHER" id="PTHR41313:SF1">
    <property type="entry name" value="DNA METHYLASE ADENINE-SPECIFIC DOMAIN-CONTAINING PROTEIN"/>
    <property type="match status" value="1"/>
</dbReference>
<dbReference type="AlphaFoldDB" id="A0A8I1WDY3"/>
<dbReference type="SUPFAM" id="SSF53335">
    <property type="entry name" value="S-adenosyl-L-methionine-dependent methyltransferases"/>
    <property type="match status" value="1"/>
</dbReference>
<dbReference type="GO" id="GO:0003677">
    <property type="term" value="F:DNA binding"/>
    <property type="evidence" value="ECO:0007669"/>
    <property type="project" value="InterPro"/>
</dbReference>
<dbReference type="InterPro" id="IPR052933">
    <property type="entry name" value="DNA_Protect_Modify"/>
</dbReference>
<dbReference type="GO" id="GO:0032259">
    <property type="term" value="P:methylation"/>
    <property type="evidence" value="ECO:0007669"/>
    <property type="project" value="UniProtKB-KW"/>
</dbReference>
<organism evidence="1 2">
    <name type="scientific">Bacillus subtilis</name>
    <dbReference type="NCBI Taxonomy" id="1423"/>
    <lineage>
        <taxon>Bacteria</taxon>
        <taxon>Bacillati</taxon>
        <taxon>Bacillota</taxon>
        <taxon>Bacilli</taxon>
        <taxon>Bacillales</taxon>
        <taxon>Bacillaceae</taxon>
        <taxon>Bacillus</taxon>
    </lineage>
</organism>
<evidence type="ECO:0000313" key="2">
    <source>
        <dbReference type="Proteomes" id="UP000665181"/>
    </source>
</evidence>
<dbReference type="InterPro" id="IPR003356">
    <property type="entry name" value="DNA_methylase_A-5"/>
</dbReference>
<dbReference type="PANTHER" id="PTHR41313">
    <property type="entry name" value="ADENINE-SPECIFIC METHYLTRANSFERASE"/>
    <property type="match status" value="1"/>
</dbReference>
<dbReference type="InterPro" id="IPR016843">
    <property type="entry name" value="S-AdoMet-dep_Ade-MeTrfase_prd"/>
</dbReference>
<dbReference type="PRINTS" id="PR00507">
    <property type="entry name" value="N12N6MTFRASE"/>
</dbReference>
<dbReference type="Gene3D" id="3.40.50.150">
    <property type="entry name" value="Vaccinia Virus protein VP39"/>
    <property type="match status" value="1"/>
</dbReference>
<dbReference type="CDD" id="cd02440">
    <property type="entry name" value="AdoMet_MTases"/>
    <property type="match status" value="1"/>
</dbReference>
<dbReference type="RefSeq" id="WP_041333695.1">
    <property type="nucleotide sequence ID" value="NZ_CP090125.1"/>
</dbReference>
<comment type="caution">
    <text evidence="1">The sequence shown here is derived from an EMBL/GenBank/DDBJ whole genome shotgun (WGS) entry which is preliminary data.</text>
</comment>
<dbReference type="PIRSF" id="PIRSF026567">
    <property type="entry name" value="Adenine_mtase_bact_prd"/>
    <property type="match status" value="1"/>
</dbReference>
<protein>
    <submittedName>
        <fullName evidence="1">Class I SAM-dependent methyltransferase</fullName>
    </submittedName>
</protein>
<gene>
    <name evidence="1" type="ORF">J5227_03360</name>
</gene>
<dbReference type="Pfam" id="PF21106">
    <property type="entry name" value="YtxK_like"/>
    <property type="match status" value="1"/>
</dbReference>
<name>A0A8I1WDY3_BACIU</name>
<dbReference type="Pfam" id="PF02384">
    <property type="entry name" value="N6_Mtase"/>
    <property type="match status" value="1"/>
</dbReference>
<keyword evidence="1" id="KW-0489">Methyltransferase</keyword>